<evidence type="ECO:0000313" key="2">
    <source>
        <dbReference type="EMBL" id="EMS47976.1"/>
    </source>
</evidence>
<gene>
    <name evidence="2" type="ORF">TRIUR3_34678</name>
</gene>
<reference evidence="2" key="1">
    <citation type="journal article" date="2013" name="Nature">
        <title>Draft genome of the wheat A-genome progenitor Triticum urartu.</title>
        <authorList>
            <person name="Ling H.Q."/>
            <person name="Zhao S."/>
            <person name="Liu D."/>
            <person name="Wang J."/>
            <person name="Sun H."/>
            <person name="Zhang C."/>
            <person name="Fan H."/>
            <person name="Li D."/>
            <person name="Dong L."/>
            <person name="Tao Y."/>
            <person name="Gao C."/>
            <person name="Wu H."/>
            <person name="Li Y."/>
            <person name="Cui Y."/>
            <person name="Guo X."/>
            <person name="Zheng S."/>
            <person name="Wang B."/>
            <person name="Yu K."/>
            <person name="Liang Q."/>
            <person name="Yang W."/>
            <person name="Lou X."/>
            <person name="Chen J."/>
            <person name="Feng M."/>
            <person name="Jian J."/>
            <person name="Zhang X."/>
            <person name="Luo G."/>
            <person name="Jiang Y."/>
            <person name="Liu J."/>
            <person name="Wang Z."/>
            <person name="Sha Y."/>
            <person name="Zhang B."/>
            <person name="Wu H."/>
            <person name="Tang D."/>
            <person name="Shen Q."/>
            <person name="Xue P."/>
            <person name="Zou S."/>
            <person name="Wang X."/>
            <person name="Liu X."/>
            <person name="Wang F."/>
            <person name="Yang Y."/>
            <person name="An X."/>
            <person name="Dong Z."/>
            <person name="Zhang K."/>
            <person name="Zhang X."/>
            <person name="Luo M.C."/>
            <person name="Dvorak J."/>
            <person name="Tong Y."/>
            <person name="Wang J."/>
            <person name="Yang H."/>
            <person name="Li Z."/>
            <person name="Wang D."/>
            <person name="Zhang A."/>
            <person name="Wang J."/>
        </authorList>
    </citation>
    <scope>NUCLEOTIDE SEQUENCE</scope>
</reference>
<dbReference type="PANTHER" id="PTHR23342:SF19">
    <property type="entry name" value="N-ACETYL GLUTAMATE KINASE 2"/>
    <property type="match status" value="1"/>
</dbReference>
<keyword evidence="1" id="KW-0808">Transferase</keyword>
<dbReference type="InterPro" id="IPR036393">
    <property type="entry name" value="AceGlu_kinase-like_sf"/>
</dbReference>
<dbReference type="eggNOG" id="KOG2436">
    <property type="taxonomic scope" value="Eukaryota"/>
</dbReference>
<dbReference type="STRING" id="4572.M7YM31"/>
<keyword evidence="2" id="KW-0418">Kinase</keyword>
<dbReference type="AlphaFoldDB" id="M7YM31"/>
<name>M7YM31_TRIUA</name>
<evidence type="ECO:0000256" key="1">
    <source>
        <dbReference type="ARBA" id="ARBA00022679"/>
    </source>
</evidence>
<dbReference type="GO" id="GO:0006526">
    <property type="term" value="P:L-arginine biosynthetic process"/>
    <property type="evidence" value="ECO:0007669"/>
    <property type="project" value="TreeGrafter"/>
</dbReference>
<sequence length="234" mass="25725">MAWREKAGKKPHLRMLAIEVNHKWDACSRKLLSKWEGPYVIEEFYRSGAIKINNFEGTNPWVGVRNFEACHSATLRLSLLPGAAPARRVSASHLAAAVLNYVDVLPEALAFIQRFKSKTVVVKYGGAAMKSPELQASMIRNLVLLSCVGLRHVLVHVGGLEINSWLQHIGVEPQFRNGLRVIDTLTMEVVCEGAGQQVRGFVGEVTRIHLSVLHPIIASGHIPVKPTVAADETG</sequence>
<protein>
    <submittedName>
        <fullName evidence="2">Acetylglutamate kinase</fullName>
    </submittedName>
</protein>
<organism evidence="2">
    <name type="scientific">Triticum urartu</name>
    <name type="common">Red wild einkorn</name>
    <name type="synonym">Crithodium urartu</name>
    <dbReference type="NCBI Taxonomy" id="4572"/>
    <lineage>
        <taxon>Eukaryota</taxon>
        <taxon>Viridiplantae</taxon>
        <taxon>Streptophyta</taxon>
        <taxon>Embryophyta</taxon>
        <taxon>Tracheophyta</taxon>
        <taxon>Spermatophyta</taxon>
        <taxon>Magnoliopsida</taxon>
        <taxon>Liliopsida</taxon>
        <taxon>Poales</taxon>
        <taxon>Poaceae</taxon>
        <taxon>BOP clade</taxon>
        <taxon>Pooideae</taxon>
        <taxon>Triticodae</taxon>
        <taxon>Triticeae</taxon>
        <taxon>Triticinae</taxon>
        <taxon>Triticum</taxon>
    </lineage>
</organism>
<dbReference type="Gene3D" id="3.40.1160.10">
    <property type="entry name" value="Acetylglutamate kinase-like"/>
    <property type="match status" value="1"/>
</dbReference>
<proteinExistence type="predicted"/>
<dbReference type="SUPFAM" id="SSF53633">
    <property type="entry name" value="Carbamate kinase-like"/>
    <property type="match status" value="1"/>
</dbReference>
<dbReference type="GO" id="GO:0009534">
    <property type="term" value="C:chloroplast thylakoid"/>
    <property type="evidence" value="ECO:0007669"/>
    <property type="project" value="TreeGrafter"/>
</dbReference>
<accession>M7YM31</accession>
<dbReference type="PANTHER" id="PTHR23342">
    <property type="entry name" value="N-ACETYLGLUTAMATE SYNTHASE"/>
    <property type="match status" value="1"/>
</dbReference>
<dbReference type="EMBL" id="KD253553">
    <property type="protein sequence ID" value="EMS47976.1"/>
    <property type="molecule type" value="Genomic_DNA"/>
</dbReference>
<dbReference type="GO" id="GO:0003991">
    <property type="term" value="F:acetylglutamate kinase activity"/>
    <property type="evidence" value="ECO:0007669"/>
    <property type="project" value="TreeGrafter"/>
</dbReference>